<feature type="domain" description="HTH tetR-type" evidence="6">
    <location>
        <begin position="16"/>
        <end position="76"/>
    </location>
</feature>
<dbReference type="GO" id="GO:0003700">
    <property type="term" value="F:DNA-binding transcription factor activity"/>
    <property type="evidence" value="ECO:0007669"/>
    <property type="project" value="TreeGrafter"/>
</dbReference>
<evidence type="ECO:0000256" key="1">
    <source>
        <dbReference type="ARBA" id="ARBA00022491"/>
    </source>
</evidence>
<dbReference type="InterPro" id="IPR036271">
    <property type="entry name" value="Tet_transcr_reg_TetR-rel_C_sf"/>
</dbReference>
<reference evidence="7 8" key="1">
    <citation type="submission" date="2015-09" db="EMBL/GenBank/DDBJ databases">
        <title>Complete genome sequence of a benzo[a]pyrene-degrading bacterium Altererythrobacter epoxidivorans CGMCC 1.7731T.</title>
        <authorList>
            <person name="Li Z."/>
            <person name="Cheng H."/>
            <person name="Huo Y."/>
            <person name="Xu X."/>
        </authorList>
    </citation>
    <scope>NUCLEOTIDE SEQUENCE [LARGE SCALE GENOMIC DNA]</scope>
    <source>
        <strain evidence="7 8">CGMCC 1.7731</strain>
    </source>
</reference>
<gene>
    <name evidence="7" type="ORF">AMC99_00480</name>
</gene>
<dbReference type="PATRIC" id="fig|361183.4.peg.474"/>
<dbReference type="Pfam" id="PF00440">
    <property type="entry name" value="TetR_N"/>
    <property type="match status" value="2"/>
</dbReference>
<dbReference type="PANTHER" id="PTHR30055:SF175">
    <property type="entry name" value="HTH-TYPE TRANSCRIPTIONAL REPRESSOR KSTR2"/>
    <property type="match status" value="1"/>
</dbReference>
<keyword evidence="3 5" id="KW-0238">DNA-binding</keyword>
<dbReference type="InterPro" id="IPR001647">
    <property type="entry name" value="HTH_TetR"/>
</dbReference>
<dbReference type="InterPro" id="IPR050109">
    <property type="entry name" value="HTH-type_TetR-like_transc_reg"/>
</dbReference>
<dbReference type="InterPro" id="IPR009057">
    <property type="entry name" value="Homeodomain-like_sf"/>
</dbReference>
<dbReference type="KEGG" id="aep:AMC99_00480"/>
<dbReference type="Gene3D" id="1.10.10.60">
    <property type="entry name" value="Homeodomain-like"/>
    <property type="match status" value="2"/>
</dbReference>
<evidence type="ECO:0000256" key="4">
    <source>
        <dbReference type="ARBA" id="ARBA00023163"/>
    </source>
</evidence>
<dbReference type="Pfam" id="PF17932">
    <property type="entry name" value="TetR_C_24"/>
    <property type="match status" value="1"/>
</dbReference>
<evidence type="ECO:0000313" key="8">
    <source>
        <dbReference type="Proteomes" id="UP000057938"/>
    </source>
</evidence>
<feature type="domain" description="HTH tetR-type" evidence="6">
    <location>
        <begin position="225"/>
        <end position="285"/>
    </location>
</feature>
<dbReference type="SUPFAM" id="SSF46689">
    <property type="entry name" value="Homeodomain-like"/>
    <property type="match status" value="2"/>
</dbReference>
<evidence type="ECO:0000256" key="5">
    <source>
        <dbReference type="PROSITE-ProRule" id="PRU00335"/>
    </source>
</evidence>
<dbReference type="Gene3D" id="1.10.357.10">
    <property type="entry name" value="Tetracycline Repressor, domain 2"/>
    <property type="match status" value="2"/>
</dbReference>
<dbReference type="PANTHER" id="PTHR30055">
    <property type="entry name" value="HTH-TYPE TRANSCRIPTIONAL REGULATOR RUTR"/>
    <property type="match status" value="1"/>
</dbReference>
<proteinExistence type="predicted"/>
<evidence type="ECO:0000313" key="7">
    <source>
        <dbReference type="EMBL" id="ALE15791.1"/>
    </source>
</evidence>
<keyword evidence="1" id="KW-0678">Repressor</keyword>
<dbReference type="Proteomes" id="UP000057938">
    <property type="component" value="Chromosome"/>
</dbReference>
<dbReference type="EMBL" id="CP012669">
    <property type="protein sequence ID" value="ALE15791.1"/>
    <property type="molecule type" value="Genomic_DNA"/>
</dbReference>
<keyword evidence="8" id="KW-1185">Reference proteome</keyword>
<accession>A0A0M4LT11</accession>
<evidence type="ECO:0000259" key="6">
    <source>
        <dbReference type="PROSITE" id="PS50977"/>
    </source>
</evidence>
<feature type="DNA-binding region" description="H-T-H motif" evidence="5">
    <location>
        <begin position="248"/>
        <end position="267"/>
    </location>
</feature>
<dbReference type="SUPFAM" id="SSF48498">
    <property type="entry name" value="Tetracyclin repressor-like, C-terminal domain"/>
    <property type="match status" value="1"/>
</dbReference>
<dbReference type="STRING" id="361183.AMC99_00480"/>
<dbReference type="PROSITE" id="PS50977">
    <property type="entry name" value="HTH_TETR_2"/>
    <property type="match status" value="2"/>
</dbReference>
<dbReference type="PRINTS" id="PR00455">
    <property type="entry name" value="HTHTETR"/>
</dbReference>
<evidence type="ECO:0000256" key="3">
    <source>
        <dbReference type="ARBA" id="ARBA00023125"/>
    </source>
</evidence>
<dbReference type="InterPro" id="IPR041490">
    <property type="entry name" value="KstR2_TetR_C"/>
</dbReference>
<dbReference type="AlphaFoldDB" id="A0A0M4LT11"/>
<name>A0A0M4LT11_9SPHN</name>
<evidence type="ECO:0000256" key="2">
    <source>
        <dbReference type="ARBA" id="ARBA00023015"/>
    </source>
</evidence>
<keyword evidence="4" id="KW-0804">Transcription</keyword>
<dbReference type="GO" id="GO:0000976">
    <property type="term" value="F:transcription cis-regulatory region binding"/>
    <property type="evidence" value="ECO:0007669"/>
    <property type="project" value="TreeGrafter"/>
</dbReference>
<sequence>MGEPMASKTASTKKFGEKRQAIVHAASVLINDAGVQATTLSEVAQAIGLNATSITYYFSRKDQLVVAVYDETLELMERMAQEALAEDTPAARIAKYVAQHVELRTRIRRGERGLVTALSEIRTLNPERQEPLLARYAGIVETIRQFFGEAKDTNERSLFSARAHILLEAMMWWPVWSLRYSTLDFPRVEQRMIDILVNGIPAERGRWQPMPLAGNDWGTDPAGTPTQNDEFLRAATIMINQRGYRGASVNRIAEMLNVTKGSFYHHHDAKDDLVLACFQRSYDRLSAVQMAGQDVDGDCWVQLSSVLNGLLEVQFFDEMPLLRTTALQALDSEHKVDVVTRSNRLARRFAGMLIDGVADGSVRPIDPLIASQLIMSTLNGAYEARRWAQRFDNREMAIETYVSALTEGLAPEA</sequence>
<protein>
    <submittedName>
        <fullName evidence="7">Transcriptional regulator, TetR family</fullName>
    </submittedName>
</protein>
<feature type="DNA-binding region" description="H-T-H motif" evidence="5">
    <location>
        <begin position="39"/>
        <end position="58"/>
    </location>
</feature>
<keyword evidence="2" id="KW-0805">Transcription regulation</keyword>
<dbReference type="OrthoDB" id="9811084at2"/>
<organism evidence="7 8">
    <name type="scientific">Altererythrobacter epoxidivorans</name>
    <dbReference type="NCBI Taxonomy" id="361183"/>
    <lineage>
        <taxon>Bacteria</taxon>
        <taxon>Pseudomonadati</taxon>
        <taxon>Pseudomonadota</taxon>
        <taxon>Alphaproteobacteria</taxon>
        <taxon>Sphingomonadales</taxon>
        <taxon>Erythrobacteraceae</taxon>
        <taxon>Altererythrobacter</taxon>
    </lineage>
</organism>